<evidence type="ECO:0000313" key="2">
    <source>
        <dbReference type="EMBL" id="PKR86816.1"/>
    </source>
</evidence>
<feature type="region of interest" description="Disordered" evidence="1">
    <location>
        <begin position="1"/>
        <end position="32"/>
    </location>
</feature>
<evidence type="ECO:0000313" key="3">
    <source>
        <dbReference type="Proteomes" id="UP000233440"/>
    </source>
</evidence>
<organism evidence="2 3">
    <name type="scientific">Heyndrickxia camelliae</name>
    <dbReference type="NCBI Taxonomy" id="1707093"/>
    <lineage>
        <taxon>Bacteria</taxon>
        <taxon>Bacillati</taxon>
        <taxon>Bacillota</taxon>
        <taxon>Bacilli</taxon>
        <taxon>Bacillales</taxon>
        <taxon>Bacillaceae</taxon>
        <taxon>Heyndrickxia</taxon>
    </lineage>
</organism>
<dbReference type="AlphaFoldDB" id="A0A2N3LQB6"/>
<proteinExistence type="predicted"/>
<dbReference type="InterPro" id="IPR025100">
    <property type="entry name" value="DUF4025"/>
</dbReference>
<reference evidence="2 3" key="1">
    <citation type="submission" date="2017-11" db="EMBL/GenBank/DDBJ databases">
        <title>Bacillus camelliae sp. nov., isolated from pu'er tea.</title>
        <authorList>
            <person name="Niu L."/>
        </authorList>
    </citation>
    <scope>NUCLEOTIDE SEQUENCE [LARGE SCALE GENOMIC DNA]</scope>
    <source>
        <strain evidence="2 3">7578-1</strain>
    </source>
</reference>
<dbReference type="EMBL" id="PIQO01000001">
    <property type="protein sequence ID" value="PKR86816.1"/>
    <property type="molecule type" value="Genomic_DNA"/>
</dbReference>
<gene>
    <name evidence="2" type="ORF">CWO92_01800</name>
</gene>
<dbReference type="Pfam" id="PF13217">
    <property type="entry name" value="DUF4025"/>
    <property type="match status" value="1"/>
</dbReference>
<dbReference type="Proteomes" id="UP000233440">
    <property type="component" value="Unassembled WGS sequence"/>
</dbReference>
<protein>
    <submittedName>
        <fullName evidence="2">DUF4025 domain-containing protein</fullName>
    </submittedName>
</protein>
<dbReference type="OrthoDB" id="2476089at2"/>
<name>A0A2N3LQB6_9BACI</name>
<comment type="caution">
    <text evidence="2">The sequence shown here is derived from an EMBL/GenBank/DDBJ whole genome shotgun (WGS) entry which is preliminary data.</text>
</comment>
<feature type="compositionally biased region" description="Polar residues" evidence="1">
    <location>
        <begin position="1"/>
        <end position="31"/>
    </location>
</feature>
<keyword evidence="3" id="KW-1185">Reference proteome</keyword>
<accession>A0A2N3LQB6</accession>
<evidence type="ECO:0000256" key="1">
    <source>
        <dbReference type="SAM" id="MobiDB-lite"/>
    </source>
</evidence>
<sequence>MSKNKNTQGHHSTQIAGKTYSPSDYLSNSDLSKGLAMTHEQVSDVYMEGTVDGVMENVEGEDIPLQQE</sequence>
<dbReference type="RefSeq" id="WP_101352465.1">
    <property type="nucleotide sequence ID" value="NZ_PIQO01000001.1"/>
</dbReference>